<comment type="caution">
    <text evidence="3">The sequence shown here is derived from an EMBL/GenBank/DDBJ whole genome shotgun (WGS) entry which is preliminary data.</text>
</comment>
<proteinExistence type="predicted"/>
<accession>A0A1G2U0F6</accession>
<feature type="signal peptide" evidence="2">
    <location>
        <begin position="1"/>
        <end position="19"/>
    </location>
</feature>
<evidence type="ECO:0000313" key="4">
    <source>
        <dbReference type="Proteomes" id="UP000176800"/>
    </source>
</evidence>
<organism evidence="3 4">
    <name type="scientific">Candidatus Zambryskibacteria bacterium RIFCSPLOWO2_01_FULL_45_21</name>
    <dbReference type="NCBI Taxonomy" id="1802761"/>
    <lineage>
        <taxon>Bacteria</taxon>
        <taxon>Candidatus Zambryskiibacteriota</taxon>
    </lineage>
</organism>
<reference evidence="3 4" key="1">
    <citation type="journal article" date="2016" name="Nat. Commun.">
        <title>Thousands of microbial genomes shed light on interconnected biogeochemical processes in an aquifer system.</title>
        <authorList>
            <person name="Anantharaman K."/>
            <person name="Brown C.T."/>
            <person name="Hug L.A."/>
            <person name="Sharon I."/>
            <person name="Castelle C.J."/>
            <person name="Probst A.J."/>
            <person name="Thomas B.C."/>
            <person name="Singh A."/>
            <person name="Wilkins M.J."/>
            <person name="Karaoz U."/>
            <person name="Brodie E.L."/>
            <person name="Williams K.H."/>
            <person name="Hubbard S.S."/>
            <person name="Banfield J.F."/>
        </authorList>
    </citation>
    <scope>NUCLEOTIDE SEQUENCE [LARGE SCALE GENOMIC DNA]</scope>
</reference>
<keyword evidence="2" id="KW-0732">Signal</keyword>
<name>A0A1G2U0F6_9BACT</name>
<dbReference type="InterPro" id="IPR043993">
    <property type="entry name" value="T4SS_pilin"/>
</dbReference>
<sequence>MKKVLSTIALYALPFMALAGGPQLTNVEDFFQSIGRIIEVLLPIVVALALLFFFWGLAKYILAAGDEEKKKEGKNIMIWGIVALFVMVAVWGLVEFIGEALDVNIGDDLSNVPGVPGLP</sequence>
<evidence type="ECO:0000256" key="1">
    <source>
        <dbReference type="SAM" id="Phobius"/>
    </source>
</evidence>
<dbReference type="Proteomes" id="UP000176800">
    <property type="component" value="Unassembled WGS sequence"/>
</dbReference>
<keyword evidence="1" id="KW-0812">Transmembrane</keyword>
<keyword evidence="1" id="KW-1133">Transmembrane helix</keyword>
<feature type="chain" id="PRO_5009584628" evidence="2">
    <location>
        <begin position="20"/>
        <end position="119"/>
    </location>
</feature>
<feature type="transmembrane region" description="Helical" evidence="1">
    <location>
        <begin position="76"/>
        <end position="94"/>
    </location>
</feature>
<dbReference type="EMBL" id="MHWE01000024">
    <property type="protein sequence ID" value="OHB02953.1"/>
    <property type="molecule type" value="Genomic_DNA"/>
</dbReference>
<feature type="transmembrane region" description="Helical" evidence="1">
    <location>
        <begin position="35"/>
        <end position="55"/>
    </location>
</feature>
<gene>
    <name evidence="3" type="ORF">A3B14_00730</name>
</gene>
<protein>
    <submittedName>
        <fullName evidence="3">Uncharacterized protein</fullName>
    </submittedName>
</protein>
<evidence type="ECO:0000256" key="2">
    <source>
        <dbReference type="SAM" id="SignalP"/>
    </source>
</evidence>
<evidence type="ECO:0000313" key="3">
    <source>
        <dbReference type="EMBL" id="OHB02953.1"/>
    </source>
</evidence>
<keyword evidence="1" id="KW-0472">Membrane</keyword>
<dbReference type="AlphaFoldDB" id="A0A1G2U0F6"/>
<dbReference type="Pfam" id="PF18895">
    <property type="entry name" value="T4SS_pilin"/>
    <property type="match status" value="1"/>
</dbReference>